<keyword evidence="12" id="KW-0548">Nucleotidyltransferase</keyword>
<dbReference type="Pfam" id="PF00990">
    <property type="entry name" value="GGDEF"/>
    <property type="match status" value="1"/>
</dbReference>
<evidence type="ECO:0000256" key="2">
    <source>
        <dbReference type="ARBA" id="ARBA00022553"/>
    </source>
</evidence>
<dbReference type="PANTHER" id="PTHR46663:SF3">
    <property type="entry name" value="SLL0267 PROTEIN"/>
    <property type="match status" value="1"/>
</dbReference>
<dbReference type="SUPFAM" id="SSF55785">
    <property type="entry name" value="PYP-like sensor domain (PAS domain)"/>
    <property type="match status" value="1"/>
</dbReference>
<dbReference type="InterPro" id="IPR000160">
    <property type="entry name" value="GGDEF_dom"/>
</dbReference>
<dbReference type="SUPFAM" id="SSF103190">
    <property type="entry name" value="Sensory domain-like"/>
    <property type="match status" value="2"/>
</dbReference>
<dbReference type="GO" id="GO:0052621">
    <property type="term" value="F:diguanylate cyclase activity"/>
    <property type="evidence" value="ECO:0007669"/>
    <property type="project" value="UniProtKB-EC"/>
</dbReference>
<keyword evidence="8" id="KW-0812">Transmembrane</keyword>
<keyword evidence="5" id="KW-0418">Kinase</keyword>
<dbReference type="NCBIfam" id="TIGR00229">
    <property type="entry name" value="sensory_box"/>
    <property type="match status" value="1"/>
</dbReference>
<evidence type="ECO:0000256" key="8">
    <source>
        <dbReference type="SAM" id="Phobius"/>
    </source>
</evidence>
<dbReference type="PANTHER" id="PTHR46663">
    <property type="entry name" value="DIGUANYLATE CYCLASE DGCT-RELATED"/>
    <property type="match status" value="1"/>
</dbReference>
<evidence type="ECO:0000256" key="1">
    <source>
        <dbReference type="ARBA" id="ARBA00004533"/>
    </source>
</evidence>
<dbReference type="Pfam" id="PF21623">
    <property type="entry name" value="HK_sensor_dom_bact"/>
    <property type="match status" value="1"/>
</dbReference>
<dbReference type="NCBIfam" id="TIGR00254">
    <property type="entry name" value="GGDEF"/>
    <property type="match status" value="1"/>
</dbReference>
<proteinExistence type="predicted"/>
<dbReference type="Proteomes" id="UP001223712">
    <property type="component" value="Unassembled WGS sequence"/>
</dbReference>
<comment type="caution">
    <text evidence="12">The sequence shown here is derived from an EMBL/GenBank/DDBJ whole genome shotgun (WGS) entry which is preliminary data.</text>
</comment>
<keyword evidence="7" id="KW-0902">Two-component regulatory system</keyword>
<protein>
    <submittedName>
        <fullName evidence="12">Diguanylate cyclase</fullName>
        <ecNumber evidence="12">2.7.7.65</ecNumber>
    </submittedName>
</protein>
<keyword evidence="13" id="KW-1185">Reference proteome</keyword>
<keyword evidence="4" id="KW-0547">Nucleotide-binding</keyword>
<evidence type="ECO:0000256" key="5">
    <source>
        <dbReference type="ARBA" id="ARBA00022777"/>
    </source>
</evidence>
<dbReference type="Pfam" id="PF13426">
    <property type="entry name" value="PAS_9"/>
    <property type="match status" value="1"/>
</dbReference>
<evidence type="ECO:0000256" key="7">
    <source>
        <dbReference type="ARBA" id="ARBA00023012"/>
    </source>
</evidence>
<evidence type="ECO:0000259" key="10">
    <source>
        <dbReference type="PROSITE" id="PS50113"/>
    </source>
</evidence>
<keyword evidence="3 12" id="KW-0808">Transferase</keyword>
<dbReference type="EC" id="2.7.7.65" evidence="12"/>
<feature type="domain" description="GGDEF" evidence="11">
    <location>
        <begin position="503"/>
        <end position="627"/>
    </location>
</feature>
<evidence type="ECO:0000313" key="13">
    <source>
        <dbReference type="Proteomes" id="UP001223712"/>
    </source>
</evidence>
<dbReference type="InterPro" id="IPR029787">
    <property type="entry name" value="Nucleotide_cyclase"/>
</dbReference>
<dbReference type="CDD" id="cd00130">
    <property type="entry name" value="PAS"/>
    <property type="match status" value="1"/>
</dbReference>
<feature type="domain" description="PAC" evidence="10">
    <location>
        <begin position="415"/>
        <end position="469"/>
    </location>
</feature>
<dbReference type="SMART" id="SM00086">
    <property type="entry name" value="PAC"/>
    <property type="match status" value="1"/>
</dbReference>
<dbReference type="InterPro" id="IPR043128">
    <property type="entry name" value="Rev_trsase/Diguanyl_cyclase"/>
</dbReference>
<gene>
    <name evidence="12" type="ORF">QWY96_17005</name>
</gene>
<feature type="domain" description="PAS" evidence="9">
    <location>
        <begin position="344"/>
        <end position="390"/>
    </location>
</feature>
<dbReference type="InterPro" id="IPR001610">
    <property type="entry name" value="PAC"/>
</dbReference>
<dbReference type="PROSITE" id="PS50887">
    <property type="entry name" value="GGDEF"/>
    <property type="match status" value="1"/>
</dbReference>
<keyword evidence="8" id="KW-0472">Membrane</keyword>
<dbReference type="PROSITE" id="PS50113">
    <property type="entry name" value="PAC"/>
    <property type="match status" value="1"/>
</dbReference>
<organism evidence="12 13">
    <name type="scientific">Vibrio artabrorum</name>
    <dbReference type="NCBI Taxonomy" id="446374"/>
    <lineage>
        <taxon>Bacteria</taxon>
        <taxon>Pseudomonadati</taxon>
        <taxon>Pseudomonadota</taxon>
        <taxon>Gammaproteobacteria</taxon>
        <taxon>Vibrionales</taxon>
        <taxon>Vibrionaceae</taxon>
        <taxon>Vibrio</taxon>
    </lineage>
</organism>
<dbReference type="Gene3D" id="3.30.450.20">
    <property type="entry name" value="PAS domain"/>
    <property type="match status" value="3"/>
</dbReference>
<dbReference type="InterPro" id="IPR000700">
    <property type="entry name" value="PAS-assoc_C"/>
</dbReference>
<evidence type="ECO:0000256" key="3">
    <source>
        <dbReference type="ARBA" id="ARBA00022679"/>
    </source>
</evidence>
<keyword evidence="2" id="KW-0597">Phosphoprotein</keyword>
<dbReference type="InterPro" id="IPR029151">
    <property type="entry name" value="Sensor-like_sf"/>
</dbReference>
<dbReference type="Gene3D" id="3.30.70.270">
    <property type="match status" value="1"/>
</dbReference>
<dbReference type="SMART" id="SM00267">
    <property type="entry name" value="GGDEF"/>
    <property type="match status" value="1"/>
</dbReference>
<dbReference type="RefSeq" id="WP_261839953.1">
    <property type="nucleotide sequence ID" value="NZ_AP025459.1"/>
</dbReference>
<comment type="subcellular location">
    <subcellularLocation>
        <location evidence="1">Cell inner membrane</location>
    </subcellularLocation>
</comment>
<keyword evidence="6" id="KW-0067">ATP-binding</keyword>
<dbReference type="EMBL" id="JAUFQY010000002">
    <property type="protein sequence ID" value="MDN3702171.1"/>
    <property type="molecule type" value="Genomic_DNA"/>
</dbReference>
<dbReference type="InterPro" id="IPR035965">
    <property type="entry name" value="PAS-like_dom_sf"/>
</dbReference>
<name>A0ABT8CK99_9VIBR</name>
<reference evidence="13" key="1">
    <citation type="journal article" date="2019" name="Int. J. Syst. Evol. Microbiol.">
        <title>The Global Catalogue of Microorganisms (GCM) 10K type strain sequencing project: providing services to taxonomists for standard genome sequencing and annotation.</title>
        <authorList>
            <consortium name="The Broad Institute Genomics Platform"/>
            <consortium name="The Broad Institute Genome Sequencing Center for Infectious Disease"/>
            <person name="Wu L."/>
            <person name="Ma J."/>
        </authorList>
    </citation>
    <scope>NUCLEOTIDE SEQUENCE [LARGE SCALE GENOMIC DNA]</scope>
    <source>
        <strain evidence="13">CECT 7226</strain>
    </source>
</reference>
<keyword evidence="8" id="KW-1133">Transmembrane helix</keyword>
<accession>A0ABT8CK99</accession>
<dbReference type="SUPFAM" id="SSF55073">
    <property type="entry name" value="Nucleotide cyclase"/>
    <property type="match status" value="1"/>
</dbReference>
<evidence type="ECO:0000259" key="11">
    <source>
        <dbReference type="PROSITE" id="PS50887"/>
    </source>
</evidence>
<dbReference type="InterPro" id="IPR000014">
    <property type="entry name" value="PAS"/>
</dbReference>
<dbReference type="InterPro" id="IPR052163">
    <property type="entry name" value="DGC-Regulatory_Protein"/>
</dbReference>
<dbReference type="CDD" id="cd01949">
    <property type="entry name" value="GGDEF"/>
    <property type="match status" value="1"/>
</dbReference>
<evidence type="ECO:0000259" key="9">
    <source>
        <dbReference type="PROSITE" id="PS50112"/>
    </source>
</evidence>
<evidence type="ECO:0000256" key="4">
    <source>
        <dbReference type="ARBA" id="ARBA00022741"/>
    </source>
</evidence>
<evidence type="ECO:0000313" key="12">
    <source>
        <dbReference type="EMBL" id="MDN3702171.1"/>
    </source>
</evidence>
<sequence length="634" mass="72518">MNTNIKKLIGQFLCTLFALGLVPALYFKSEFNRIDVDYALNIKQSSKNQIEYIFHKLASIMKETFNAVPSMADSKILLRAIKDPSLDHQQALNDQWVVLAQSHQYYSRLRYLDLDGNEVFNLSYNNQKATMVPSNELQNKSSRSYFKTLQQLHIGEVKSDNIDLELDHGEIAYPLAPVLRIMTPVTSEGRILGYFIANLDMLKIYKRLIYQVSSSATEPVILNKLGHIILGPNIEEAFGHLIEAHSDNTYAKQYPKLWLSIQSETSSSYFDGDNWYFHSRIDANLTQLSDPAYMVIRMQNQQFKKQYLKDKQSTVIQSVALFILISIISVAFVLWNRNHKKNSIESQVAKAAMNGMSALVITNRNNRIIKVNQEFTRVSGYEFEDVKGRQPSMFASGRYTQEFYINMWTELQKVGVWEGEVVNRCKDGSLITEILRIQTIKDSKGIIQFYVASFVDISKHKALEKKLRALSEKDTLAECWNRRKFDLELREECRRVDHSPSQSQSCLAVLDIDHFKRINDSFGHDYGDRVIQKVAKTLQRESRENDLVARIGGEEFGIIFPKTTTEEAEFILNRLKVAVSIEFDDIVTVSCGVTNITNDPTLNYKCADLALYEAKAAGRNNVCLLLSSEMSEIA</sequence>
<feature type="transmembrane region" description="Helical" evidence="8">
    <location>
        <begin position="315"/>
        <end position="335"/>
    </location>
</feature>
<evidence type="ECO:0000256" key="6">
    <source>
        <dbReference type="ARBA" id="ARBA00022840"/>
    </source>
</evidence>
<dbReference type="InterPro" id="IPR048760">
    <property type="entry name" value="VP0354-like_sensor_dom"/>
</dbReference>
<dbReference type="PROSITE" id="PS50112">
    <property type="entry name" value="PAS"/>
    <property type="match status" value="1"/>
</dbReference>